<gene>
    <name evidence="3" type="ORF">Syun_010496</name>
</gene>
<keyword evidence="4" id="KW-1185">Reference proteome</keyword>
<protein>
    <recommendedName>
        <fullName evidence="5">Urease accessory protein D</fullName>
    </recommendedName>
</protein>
<dbReference type="Pfam" id="PF01774">
    <property type="entry name" value="UreD"/>
    <property type="match status" value="1"/>
</dbReference>
<dbReference type="Proteomes" id="UP001420932">
    <property type="component" value="Unassembled WGS sequence"/>
</dbReference>
<organism evidence="3 4">
    <name type="scientific">Stephania yunnanensis</name>
    <dbReference type="NCBI Taxonomy" id="152371"/>
    <lineage>
        <taxon>Eukaryota</taxon>
        <taxon>Viridiplantae</taxon>
        <taxon>Streptophyta</taxon>
        <taxon>Embryophyta</taxon>
        <taxon>Tracheophyta</taxon>
        <taxon>Spermatophyta</taxon>
        <taxon>Magnoliopsida</taxon>
        <taxon>Ranunculales</taxon>
        <taxon>Menispermaceae</taxon>
        <taxon>Menispermoideae</taxon>
        <taxon>Cissampelideae</taxon>
        <taxon>Stephania</taxon>
    </lineage>
</organism>
<evidence type="ECO:0000313" key="4">
    <source>
        <dbReference type="Proteomes" id="UP001420932"/>
    </source>
</evidence>
<evidence type="ECO:0000256" key="2">
    <source>
        <dbReference type="ARBA" id="ARBA00023186"/>
    </source>
</evidence>
<dbReference type="AlphaFoldDB" id="A0AAP0KGL8"/>
<comment type="similarity">
    <text evidence="1">Belongs to the UreD family.</text>
</comment>
<proteinExistence type="inferred from homology"/>
<dbReference type="GO" id="GO:0016151">
    <property type="term" value="F:nickel cation binding"/>
    <property type="evidence" value="ECO:0007669"/>
    <property type="project" value="InterPro"/>
</dbReference>
<dbReference type="EMBL" id="JBBNAF010000004">
    <property type="protein sequence ID" value="KAK9152187.1"/>
    <property type="molecule type" value="Genomic_DNA"/>
</dbReference>
<comment type="caution">
    <text evidence="3">The sequence shown here is derived from an EMBL/GenBank/DDBJ whole genome shotgun (WGS) entry which is preliminary data.</text>
</comment>
<keyword evidence="2" id="KW-0143">Chaperone</keyword>
<accession>A0AAP0KGL8</accession>
<evidence type="ECO:0000313" key="3">
    <source>
        <dbReference type="EMBL" id="KAK9152187.1"/>
    </source>
</evidence>
<name>A0AAP0KGL8_9MAGN</name>
<dbReference type="PANTHER" id="PTHR33643">
    <property type="entry name" value="UREASE ACCESSORY PROTEIN D"/>
    <property type="match status" value="1"/>
</dbReference>
<dbReference type="InterPro" id="IPR002669">
    <property type="entry name" value="UreD"/>
</dbReference>
<dbReference type="PANTHER" id="PTHR33643:SF1">
    <property type="entry name" value="UREASE ACCESSORY PROTEIN D"/>
    <property type="match status" value="1"/>
</dbReference>
<evidence type="ECO:0000256" key="1">
    <source>
        <dbReference type="ARBA" id="ARBA00007177"/>
    </source>
</evidence>
<dbReference type="HAMAP" id="MF_01384">
    <property type="entry name" value="UreD"/>
    <property type="match status" value="1"/>
</dbReference>
<reference evidence="3 4" key="1">
    <citation type="submission" date="2024-01" db="EMBL/GenBank/DDBJ databases">
        <title>Genome assemblies of Stephania.</title>
        <authorList>
            <person name="Yang L."/>
        </authorList>
    </citation>
    <scope>NUCLEOTIDE SEQUENCE [LARGE SCALE GENOMIC DNA]</scope>
    <source>
        <strain evidence="3">YNDBR</strain>
        <tissue evidence="3">Leaf</tissue>
    </source>
</reference>
<sequence>MESNTNGYVVVERIRGKSTITRCFSKYPLKLINPNKVGSSTNDAVWIYCLTYGGGIVSGDAISCGVKVGDGCTAVFTTQSSTKVYKSVGSKCSEQLLEASIGSKALLVFIPDPVTCFSTAMYSQKQIFRLVPDSSLVLVDWITCGRHASGEKWDFAFYKSTNNIFLEGYQPLFLDTVLLEQGSISTIARRMQDYLVIAMVILIGPQLKQVQNQIQMDVKKMMSDLLYIPSGALGYNSRGSSSQCKPAFIASCSAFGPKGIGVVIRISAMTTESVYQFLRRHLSSLEMQLGAVPYHGR</sequence>
<evidence type="ECO:0008006" key="5">
    <source>
        <dbReference type="Google" id="ProtNLM"/>
    </source>
</evidence>